<dbReference type="KEGG" id="geo:Geob_2974"/>
<dbReference type="InterPro" id="IPR015424">
    <property type="entry name" value="PyrdxlP-dep_Trfase"/>
</dbReference>
<dbReference type="Proteomes" id="UP000007721">
    <property type="component" value="Chromosome"/>
</dbReference>
<accession>B9M2X1</accession>
<evidence type="ECO:0000256" key="1">
    <source>
        <dbReference type="ARBA" id="ARBA00037999"/>
    </source>
</evidence>
<evidence type="ECO:0000256" key="2">
    <source>
        <dbReference type="PIRSR" id="PIRSR000390-1"/>
    </source>
</evidence>
<dbReference type="EMBL" id="CP001390">
    <property type="protein sequence ID" value="ACM21317.1"/>
    <property type="molecule type" value="Genomic_DNA"/>
</dbReference>
<evidence type="ECO:0000256" key="3">
    <source>
        <dbReference type="PIRSR" id="PIRSR000390-2"/>
    </source>
</evidence>
<dbReference type="GO" id="GO:0030170">
    <property type="term" value="F:pyridoxal phosphate binding"/>
    <property type="evidence" value="ECO:0007669"/>
    <property type="project" value="TreeGrafter"/>
</dbReference>
<keyword evidence="5" id="KW-0032">Aminotransferase</keyword>
<feature type="modified residue" description="N6-(pyridoxal phosphate)lysine" evidence="3">
    <location>
        <position position="184"/>
    </location>
</feature>
<dbReference type="Pfam" id="PF01041">
    <property type="entry name" value="DegT_DnrJ_EryC1"/>
    <property type="match status" value="2"/>
</dbReference>
<dbReference type="InterPro" id="IPR000653">
    <property type="entry name" value="DegT/StrS_aminotransferase"/>
</dbReference>
<comment type="similarity">
    <text evidence="1 4">Belongs to the DegT/DnrJ/EryC1 family.</text>
</comment>
<sequence length="399" mass="44622">MRIGRSIPPAAAPISLVDILNGIRGLFNGQREIERFRDELKQYFGVKHCFLVSSGKAALTVILQALKELSPGREEVVIPAYTCYSVPAAVIRAGLKIRLCDMDSRTLGFDRKMLSSLLKGEGRILCVIPTHLFGIPCEIGRIRQMAEAGTILVEDAAQAMGGEYGGQKLGCLGDVGFFSLGRGKALSTVEGGIIVTNRDDIAKHLQTRLQMLPHCTFIENLVLVIQGLILWLFMRPSLFWLPKSIPFLGLGKTLYPSTFTLKYMSSFQAGLARRWLGKINEFKRARKEIVMCWQDFAGKTRAGRIFHNPGNVPDLIRFPIGIADSRLRTEILDDAERSGLGIMPGYPGPVNHIEQTRKLFLNQEYPVAEKMARELITFPVHPLVTVKDVRRVTKFLKKW</sequence>
<keyword evidence="6" id="KW-1185">Reference proteome</keyword>
<dbReference type="SUPFAM" id="SSF53383">
    <property type="entry name" value="PLP-dependent transferases"/>
    <property type="match status" value="1"/>
</dbReference>
<keyword evidence="5" id="KW-0808">Transferase</keyword>
<proteinExistence type="inferred from homology"/>
<dbReference type="AlphaFoldDB" id="B9M2X1"/>
<dbReference type="GO" id="GO:0008483">
    <property type="term" value="F:transaminase activity"/>
    <property type="evidence" value="ECO:0007669"/>
    <property type="project" value="UniProtKB-KW"/>
</dbReference>
<reference evidence="5 6" key="1">
    <citation type="submission" date="2009-01" db="EMBL/GenBank/DDBJ databases">
        <title>Complete sequence of Geobacter sp. FRC-32.</title>
        <authorList>
            <consortium name="US DOE Joint Genome Institute"/>
            <person name="Lucas S."/>
            <person name="Copeland A."/>
            <person name="Lapidus A."/>
            <person name="Glavina del Rio T."/>
            <person name="Dalin E."/>
            <person name="Tice H."/>
            <person name="Bruce D."/>
            <person name="Goodwin L."/>
            <person name="Pitluck S."/>
            <person name="Saunders E."/>
            <person name="Brettin T."/>
            <person name="Detter J.C."/>
            <person name="Han C."/>
            <person name="Larimer F."/>
            <person name="Land M."/>
            <person name="Hauser L."/>
            <person name="Kyrpides N."/>
            <person name="Ovchinnikova G."/>
            <person name="Kostka J."/>
            <person name="Richardson P."/>
        </authorList>
    </citation>
    <scope>NUCLEOTIDE SEQUENCE [LARGE SCALE GENOMIC DNA]</scope>
    <source>
        <strain evidence="6">DSM 22248 / JCM 15807 / FRC-32</strain>
    </source>
</reference>
<keyword evidence="3 4" id="KW-0663">Pyridoxal phosphate</keyword>
<gene>
    <name evidence="5" type="ordered locus">Geob_2974</name>
</gene>
<evidence type="ECO:0000313" key="5">
    <source>
        <dbReference type="EMBL" id="ACM21317.1"/>
    </source>
</evidence>
<feature type="active site" description="Proton acceptor" evidence="2">
    <location>
        <position position="184"/>
    </location>
</feature>
<organism evidence="5 6">
    <name type="scientific">Geotalea daltonii (strain DSM 22248 / JCM 15807 / FRC-32)</name>
    <name type="common">Geobacter daltonii</name>
    <dbReference type="NCBI Taxonomy" id="316067"/>
    <lineage>
        <taxon>Bacteria</taxon>
        <taxon>Pseudomonadati</taxon>
        <taxon>Thermodesulfobacteriota</taxon>
        <taxon>Desulfuromonadia</taxon>
        <taxon>Geobacterales</taxon>
        <taxon>Geobacteraceae</taxon>
        <taxon>Geotalea</taxon>
    </lineage>
</organism>
<dbReference type="HOGENOM" id="CLU_036177_0_0_7"/>
<dbReference type="PIRSF" id="PIRSF000390">
    <property type="entry name" value="PLP_StrS"/>
    <property type="match status" value="1"/>
</dbReference>
<dbReference type="GO" id="GO:0000271">
    <property type="term" value="P:polysaccharide biosynthetic process"/>
    <property type="evidence" value="ECO:0007669"/>
    <property type="project" value="TreeGrafter"/>
</dbReference>
<dbReference type="RefSeq" id="WP_012648045.1">
    <property type="nucleotide sequence ID" value="NC_011979.1"/>
</dbReference>
<dbReference type="eggNOG" id="COG0399">
    <property type="taxonomic scope" value="Bacteria"/>
</dbReference>
<dbReference type="PANTHER" id="PTHR30244:SF34">
    <property type="entry name" value="DTDP-4-AMINO-4,6-DIDEOXYGALACTOSE TRANSAMINASE"/>
    <property type="match status" value="1"/>
</dbReference>
<dbReference type="OrthoDB" id="5454373at2"/>
<dbReference type="STRING" id="316067.Geob_2974"/>
<dbReference type="InterPro" id="IPR015422">
    <property type="entry name" value="PyrdxlP-dep_Trfase_small"/>
</dbReference>
<dbReference type="Gene3D" id="3.90.1150.10">
    <property type="entry name" value="Aspartate Aminotransferase, domain 1"/>
    <property type="match status" value="1"/>
</dbReference>
<dbReference type="PANTHER" id="PTHR30244">
    <property type="entry name" value="TRANSAMINASE"/>
    <property type="match status" value="1"/>
</dbReference>
<dbReference type="Gene3D" id="3.40.640.10">
    <property type="entry name" value="Type I PLP-dependent aspartate aminotransferase-like (Major domain)"/>
    <property type="match status" value="1"/>
</dbReference>
<evidence type="ECO:0000256" key="4">
    <source>
        <dbReference type="RuleBase" id="RU004508"/>
    </source>
</evidence>
<name>B9M2X1_GEODF</name>
<dbReference type="InterPro" id="IPR015421">
    <property type="entry name" value="PyrdxlP-dep_Trfase_major"/>
</dbReference>
<protein>
    <submittedName>
        <fullName evidence="5">Aminotransferase, AHBA_syn family</fullName>
    </submittedName>
</protein>
<evidence type="ECO:0000313" key="6">
    <source>
        <dbReference type="Proteomes" id="UP000007721"/>
    </source>
</evidence>